<dbReference type="Proteomes" id="UP000437736">
    <property type="component" value="Unassembled WGS sequence"/>
</dbReference>
<comment type="subunit">
    <text evidence="13 14">F-type ATPases have 2 components, F(1) - the catalytic core - and F(0) - the membrane proton channel. F(1) has five subunits: alpha(3), beta(3), gamma(1), delta(1), epsilon(1). F(0) has three main subunits: a(1), b(2) and c(10-14). The alpha and beta chains form an alternating ring which encloses part of the gamma chain. F(1) is attached to F(0) by a central stalk formed by the gamma and epsilon chains, while a peripheral stalk is formed by the delta and b chains.</text>
</comment>
<feature type="coiled-coil region" evidence="16">
    <location>
        <begin position="56"/>
        <end position="94"/>
    </location>
</feature>
<evidence type="ECO:0000256" key="8">
    <source>
        <dbReference type="ARBA" id="ARBA00022989"/>
    </source>
</evidence>
<gene>
    <name evidence="14 17" type="primary">atpF</name>
    <name evidence="17" type="ORF">GHK86_18135</name>
</gene>
<evidence type="ECO:0000256" key="14">
    <source>
        <dbReference type="HAMAP-Rule" id="MF_01398"/>
    </source>
</evidence>
<evidence type="ECO:0000256" key="12">
    <source>
        <dbReference type="ARBA" id="ARBA00025198"/>
    </source>
</evidence>
<keyword evidence="9 14" id="KW-0406">Ion transport</keyword>
<keyword evidence="8 14" id="KW-1133">Transmembrane helix</keyword>
<keyword evidence="6 14" id="KW-0812">Transmembrane</keyword>
<evidence type="ECO:0000256" key="7">
    <source>
        <dbReference type="ARBA" id="ARBA00022781"/>
    </source>
</evidence>
<evidence type="ECO:0000256" key="10">
    <source>
        <dbReference type="ARBA" id="ARBA00023136"/>
    </source>
</evidence>
<keyword evidence="16" id="KW-0175">Coiled coil</keyword>
<feature type="transmembrane region" description="Helical" evidence="14">
    <location>
        <begin position="16"/>
        <end position="35"/>
    </location>
</feature>
<dbReference type="HAMAP" id="MF_01398">
    <property type="entry name" value="ATP_synth_b_bprime"/>
    <property type="match status" value="1"/>
</dbReference>
<evidence type="ECO:0000256" key="16">
    <source>
        <dbReference type="SAM" id="Coils"/>
    </source>
</evidence>
<dbReference type="InterPro" id="IPR028987">
    <property type="entry name" value="ATP_synth_B-like_membr_sf"/>
</dbReference>
<sequence>MLLAATKNFLVPNLTFVFELVAFLIVLAILWRYVLPPLQKALDDRQANIRQGILDSEEAKRRLAQTEADYQQAMDEARVKAREMADEARRIGEQLRDEARRRGEQEAERIVAAARSEIEASVRRATEDLRRDVTGLVVAVVEKVVGEGLDAEAHRGLIDRTISEIEAEAAAPTSASAP</sequence>
<keyword evidence="18" id="KW-1185">Reference proteome</keyword>
<proteinExistence type="inferred from homology"/>
<keyword evidence="11 14" id="KW-0066">ATP synthesis</keyword>
<evidence type="ECO:0000256" key="2">
    <source>
        <dbReference type="ARBA" id="ARBA00005513"/>
    </source>
</evidence>
<accession>A0ABW9QXP0</accession>
<dbReference type="EMBL" id="WJHE01001118">
    <property type="protein sequence ID" value="MST34634.1"/>
    <property type="molecule type" value="Genomic_DNA"/>
</dbReference>
<keyword evidence="3 14" id="KW-0813">Transport</keyword>
<comment type="caution">
    <text evidence="17">The sequence shown here is derived from an EMBL/GenBank/DDBJ whole genome shotgun (WGS) entry which is preliminary data.</text>
</comment>
<dbReference type="Pfam" id="PF00430">
    <property type="entry name" value="ATP-synt_B"/>
    <property type="match status" value="1"/>
</dbReference>
<keyword evidence="5 14" id="KW-0138">CF(0)</keyword>
<dbReference type="PANTHER" id="PTHR33445">
    <property type="entry name" value="ATP SYNTHASE SUBUNIT B', CHLOROPLASTIC"/>
    <property type="match status" value="1"/>
</dbReference>
<evidence type="ECO:0000256" key="4">
    <source>
        <dbReference type="ARBA" id="ARBA00022475"/>
    </source>
</evidence>
<keyword evidence="4 14" id="KW-1003">Cell membrane</keyword>
<dbReference type="Gene3D" id="1.20.5.620">
    <property type="entry name" value="F1F0 ATP synthase subunit B, membrane domain"/>
    <property type="match status" value="1"/>
</dbReference>
<evidence type="ECO:0000256" key="1">
    <source>
        <dbReference type="ARBA" id="ARBA00004162"/>
    </source>
</evidence>
<keyword evidence="10 14" id="KW-0472">Membrane</keyword>
<evidence type="ECO:0000313" key="17">
    <source>
        <dbReference type="EMBL" id="MST34634.1"/>
    </source>
</evidence>
<dbReference type="PANTHER" id="PTHR33445:SF1">
    <property type="entry name" value="ATP SYNTHASE SUBUNIT B"/>
    <property type="match status" value="1"/>
</dbReference>
<name>A0ABW9QXP0_9ACTN</name>
<evidence type="ECO:0000256" key="9">
    <source>
        <dbReference type="ARBA" id="ARBA00023065"/>
    </source>
</evidence>
<comment type="similarity">
    <text evidence="2 14 15">Belongs to the ATPase B chain family.</text>
</comment>
<dbReference type="InterPro" id="IPR002146">
    <property type="entry name" value="ATP_synth_b/b'su_bac/chlpt"/>
</dbReference>
<evidence type="ECO:0000313" key="18">
    <source>
        <dbReference type="Proteomes" id="UP000437736"/>
    </source>
</evidence>
<comment type="function">
    <text evidence="12 14">F(1)F(0) ATP synthase produces ATP from ADP in the presence of a proton or sodium gradient. F-type ATPases consist of two structural domains, F(1) containing the extramembraneous catalytic core and F(0) containing the membrane proton channel, linked together by a central stalk and a peripheral stalk. During catalysis, ATP synthesis in the catalytic domain of F(1) is coupled via a rotary mechanism of the central stalk subunits to proton translocation.</text>
</comment>
<reference evidence="17 18" key="1">
    <citation type="submission" date="2019-11" db="EMBL/GenBank/DDBJ databases">
        <title>Acidiferrimicrobium australis gen. nov., sp. nov., an acidophilic and obligately heterotrophic, member of the Actinobacteria that catalyses dissimilatory oxido- reduction of iron isolated from metal-rich acidic water in Chile.</title>
        <authorList>
            <person name="Gonzalez D."/>
            <person name="Huber K."/>
            <person name="Hedrich S."/>
            <person name="Rojas-Villalobos C."/>
            <person name="Quatrini R."/>
            <person name="Dinamarca M.A."/>
            <person name="Schwarz A."/>
            <person name="Canales C."/>
            <person name="Nancucheo I."/>
        </authorList>
    </citation>
    <scope>NUCLEOTIDE SEQUENCE [LARGE SCALE GENOMIC DNA]</scope>
    <source>
        <strain evidence="17 18">USS-CCA1</strain>
    </source>
</reference>
<dbReference type="CDD" id="cd06503">
    <property type="entry name" value="ATP-synt_Fo_b"/>
    <property type="match status" value="1"/>
</dbReference>
<comment type="function">
    <text evidence="14">Component of the F(0) channel, it forms part of the peripheral stalk, linking F(1) to F(0).</text>
</comment>
<dbReference type="InterPro" id="IPR005864">
    <property type="entry name" value="ATP_synth_F0_bsu_bac"/>
</dbReference>
<evidence type="ECO:0000256" key="5">
    <source>
        <dbReference type="ARBA" id="ARBA00022547"/>
    </source>
</evidence>
<evidence type="ECO:0000256" key="6">
    <source>
        <dbReference type="ARBA" id="ARBA00022692"/>
    </source>
</evidence>
<dbReference type="NCBIfam" id="TIGR01144">
    <property type="entry name" value="ATP_synt_b"/>
    <property type="match status" value="1"/>
</dbReference>
<organism evidence="17 18">
    <name type="scientific">Acidiferrimicrobium australe</name>
    <dbReference type="NCBI Taxonomy" id="2664430"/>
    <lineage>
        <taxon>Bacteria</taxon>
        <taxon>Bacillati</taxon>
        <taxon>Actinomycetota</taxon>
        <taxon>Acidimicrobiia</taxon>
        <taxon>Acidimicrobiales</taxon>
        <taxon>Acidimicrobiaceae</taxon>
        <taxon>Acidiferrimicrobium</taxon>
    </lineage>
</organism>
<dbReference type="InterPro" id="IPR050059">
    <property type="entry name" value="ATP_synthase_B_chain"/>
</dbReference>
<evidence type="ECO:0000256" key="11">
    <source>
        <dbReference type="ARBA" id="ARBA00023310"/>
    </source>
</evidence>
<evidence type="ECO:0000256" key="3">
    <source>
        <dbReference type="ARBA" id="ARBA00022448"/>
    </source>
</evidence>
<evidence type="ECO:0000256" key="13">
    <source>
        <dbReference type="ARBA" id="ARBA00025830"/>
    </source>
</evidence>
<keyword evidence="7 14" id="KW-0375">Hydrogen ion transport</keyword>
<protein>
    <recommendedName>
        <fullName evidence="14">ATP synthase subunit b</fullName>
    </recommendedName>
    <alternativeName>
        <fullName evidence="14">ATP synthase F(0) sector subunit b</fullName>
    </alternativeName>
    <alternativeName>
        <fullName evidence="14">ATPase subunit I</fullName>
    </alternativeName>
    <alternativeName>
        <fullName evidence="14">F-type ATPase subunit b</fullName>
        <shortName evidence="14">F-ATPase subunit b</shortName>
    </alternativeName>
</protein>
<dbReference type="SUPFAM" id="SSF81573">
    <property type="entry name" value="F1F0 ATP synthase subunit B, membrane domain"/>
    <property type="match status" value="1"/>
</dbReference>
<comment type="subcellular location">
    <subcellularLocation>
        <location evidence="1 14">Cell membrane</location>
        <topology evidence="1 14">Single-pass membrane protein</topology>
    </subcellularLocation>
</comment>
<evidence type="ECO:0000256" key="15">
    <source>
        <dbReference type="RuleBase" id="RU003848"/>
    </source>
</evidence>